<dbReference type="GO" id="GO:0005506">
    <property type="term" value="F:iron ion binding"/>
    <property type="evidence" value="ECO:0007669"/>
    <property type="project" value="TreeGrafter"/>
</dbReference>
<dbReference type="PANTHER" id="PTHR43011:SF1">
    <property type="entry name" value="IRON-SULFUR CLUSTER ASSEMBLY 2 HOMOLOG, MITOCHONDRIAL"/>
    <property type="match status" value="1"/>
</dbReference>
<organism evidence="1 2">
    <name type="scientific">Candidatus Sungbacteria bacterium RIFCSPHIGHO2_02_FULL_51_29</name>
    <dbReference type="NCBI Taxonomy" id="1802273"/>
    <lineage>
        <taxon>Bacteria</taxon>
        <taxon>Candidatus Sungiibacteriota</taxon>
    </lineage>
</organism>
<dbReference type="AlphaFoldDB" id="A0A1G2KU68"/>
<proteinExistence type="predicted"/>
<dbReference type="Proteomes" id="UP000177811">
    <property type="component" value="Unassembled WGS sequence"/>
</dbReference>
<accession>A0A1G2KU68</accession>
<evidence type="ECO:0000313" key="2">
    <source>
        <dbReference type="Proteomes" id="UP000177811"/>
    </source>
</evidence>
<protein>
    <submittedName>
        <fullName evidence="1">Uncharacterized protein</fullName>
    </submittedName>
</protein>
<dbReference type="PANTHER" id="PTHR43011">
    <property type="entry name" value="IRON-SULFUR CLUSTER ASSEMBLY 2 HOMOLOG, MITOCHONDRIAL"/>
    <property type="match status" value="1"/>
</dbReference>
<dbReference type="GO" id="GO:0051537">
    <property type="term" value="F:2 iron, 2 sulfur cluster binding"/>
    <property type="evidence" value="ECO:0007669"/>
    <property type="project" value="TreeGrafter"/>
</dbReference>
<evidence type="ECO:0000313" key="1">
    <source>
        <dbReference type="EMBL" id="OHA02956.1"/>
    </source>
</evidence>
<sequence length="138" mass="14629">MAIKITQKAADKVVELMKDAGLDPGSAFLRMGVQGGGCSGFSYSLEFDTATHDTDKVFVHGKSEAHETLGQTWGLFEDGKCPCGTPTVMPFRVVSDAKSYLYLNGVTIDFVTEGLTGGFTFINPNAKASCGCGHSFST</sequence>
<dbReference type="InterPro" id="IPR035903">
    <property type="entry name" value="HesB-like_dom_sf"/>
</dbReference>
<dbReference type="PROSITE" id="PS01152">
    <property type="entry name" value="HESB"/>
    <property type="match status" value="1"/>
</dbReference>
<dbReference type="GO" id="GO:0051539">
    <property type="term" value="F:4 iron, 4 sulfur cluster binding"/>
    <property type="evidence" value="ECO:0007669"/>
    <property type="project" value="TreeGrafter"/>
</dbReference>
<dbReference type="EMBL" id="MHQL01000023">
    <property type="protein sequence ID" value="OHA02956.1"/>
    <property type="molecule type" value="Genomic_DNA"/>
</dbReference>
<gene>
    <name evidence="1" type="ORF">A3C16_05800</name>
</gene>
<reference evidence="1 2" key="1">
    <citation type="journal article" date="2016" name="Nat. Commun.">
        <title>Thousands of microbial genomes shed light on interconnected biogeochemical processes in an aquifer system.</title>
        <authorList>
            <person name="Anantharaman K."/>
            <person name="Brown C.T."/>
            <person name="Hug L.A."/>
            <person name="Sharon I."/>
            <person name="Castelle C.J."/>
            <person name="Probst A.J."/>
            <person name="Thomas B.C."/>
            <person name="Singh A."/>
            <person name="Wilkins M.J."/>
            <person name="Karaoz U."/>
            <person name="Brodie E.L."/>
            <person name="Williams K.H."/>
            <person name="Hubbard S.S."/>
            <person name="Banfield J.F."/>
        </authorList>
    </citation>
    <scope>NUCLEOTIDE SEQUENCE [LARGE SCALE GENOMIC DNA]</scope>
</reference>
<dbReference type="SUPFAM" id="SSF89360">
    <property type="entry name" value="HesB-like domain"/>
    <property type="match status" value="1"/>
</dbReference>
<comment type="caution">
    <text evidence="1">The sequence shown here is derived from an EMBL/GenBank/DDBJ whole genome shotgun (WGS) entry which is preliminary data.</text>
</comment>
<name>A0A1G2KU68_9BACT</name>
<dbReference type="Gene3D" id="2.60.300.12">
    <property type="entry name" value="HesB-like domain"/>
    <property type="match status" value="1"/>
</dbReference>
<dbReference type="GO" id="GO:0016226">
    <property type="term" value="P:iron-sulfur cluster assembly"/>
    <property type="evidence" value="ECO:0007669"/>
    <property type="project" value="TreeGrafter"/>
</dbReference>
<dbReference type="InterPro" id="IPR017870">
    <property type="entry name" value="FeS_cluster_insertion_CS"/>
</dbReference>